<evidence type="ECO:0000313" key="9">
    <source>
        <dbReference type="Proteomes" id="UP001596378"/>
    </source>
</evidence>
<keyword evidence="9" id="KW-1185">Reference proteome</keyword>
<evidence type="ECO:0000256" key="6">
    <source>
        <dbReference type="SAM" id="MobiDB-lite"/>
    </source>
</evidence>
<dbReference type="Proteomes" id="UP001596378">
    <property type="component" value="Unassembled WGS sequence"/>
</dbReference>
<sequence length="330" mass="36154">MAAAILLSFVLVLAGCGGENNKASSSATTAPSASPQTDEQEPALRTVRHSLGEIAIPANPQRIVVLNYMPIDHLLSLGIQPVAVATMDGLNYPPYLKDRLQGAEPLGDGSEPNLEAILAAQPDLIIAHAGWHAEVYDSLSKIAPTVLQDFPSDKIEWFKETAALFGKEAEAEEIVQAFKKKAEEAKNKLAEAGVNTQTVAIMRVRDKQLQIFKIAEEHEGELFGTENLLQEWLGLSSPNTDGLEFNFGLATLSWELMPEIDPDHIFMLTYPEQGSEAELKELQNNVLWRNLKAVKNNHVHMAENSTWVAGNGMIGLNRVIDEVLEALIED</sequence>
<dbReference type="PANTHER" id="PTHR30532:SF1">
    <property type="entry name" value="IRON(3+)-HYDROXAMATE-BINDING PROTEIN FHUD"/>
    <property type="match status" value="1"/>
</dbReference>
<keyword evidence="5" id="KW-0175">Coiled coil</keyword>
<evidence type="ECO:0000256" key="3">
    <source>
        <dbReference type="ARBA" id="ARBA00022448"/>
    </source>
</evidence>
<reference evidence="9" key="1">
    <citation type="journal article" date="2019" name="Int. J. Syst. Evol. Microbiol.">
        <title>The Global Catalogue of Microorganisms (GCM) 10K type strain sequencing project: providing services to taxonomists for standard genome sequencing and annotation.</title>
        <authorList>
            <consortium name="The Broad Institute Genomics Platform"/>
            <consortium name="The Broad Institute Genome Sequencing Center for Infectious Disease"/>
            <person name="Wu L."/>
            <person name="Ma J."/>
        </authorList>
    </citation>
    <scope>NUCLEOTIDE SEQUENCE [LARGE SCALE GENOMIC DNA]</scope>
    <source>
        <strain evidence="9">KCTC 12907</strain>
    </source>
</reference>
<keyword evidence="4" id="KW-0732">Signal</keyword>
<protein>
    <submittedName>
        <fullName evidence="8">ABC transporter substrate-binding protein</fullName>
    </submittedName>
</protein>
<dbReference type="Gene3D" id="3.40.50.1980">
    <property type="entry name" value="Nitrogenase molybdenum iron protein domain"/>
    <property type="match status" value="2"/>
</dbReference>
<dbReference type="InterPro" id="IPR051313">
    <property type="entry name" value="Bact_iron-sidero_bind"/>
</dbReference>
<evidence type="ECO:0000256" key="5">
    <source>
        <dbReference type="SAM" id="Coils"/>
    </source>
</evidence>
<accession>A0ABW2FHV0</accession>
<dbReference type="PANTHER" id="PTHR30532">
    <property type="entry name" value="IRON III DICITRATE-BINDING PERIPLASMIC PROTEIN"/>
    <property type="match status" value="1"/>
</dbReference>
<evidence type="ECO:0000256" key="1">
    <source>
        <dbReference type="ARBA" id="ARBA00004196"/>
    </source>
</evidence>
<evidence type="ECO:0000256" key="2">
    <source>
        <dbReference type="ARBA" id="ARBA00008814"/>
    </source>
</evidence>
<feature type="compositionally biased region" description="Low complexity" evidence="6">
    <location>
        <begin position="23"/>
        <end position="35"/>
    </location>
</feature>
<dbReference type="Pfam" id="PF01497">
    <property type="entry name" value="Peripla_BP_2"/>
    <property type="match status" value="1"/>
</dbReference>
<dbReference type="InterPro" id="IPR002491">
    <property type="entry name" value="ABC_transptr_periplasmic_BD"/>
</dbReference>
<dbReference type="CDD" id="cd01146">
    <property type="entry name" value="FhuD"/>
    <property type="match status" value="1"/>
</dbReference>
<comment type="similarity">
    <text evidence="2">Belongs to the bacterial solute-binding protein 8 family.</text>
</comment>
<dbReference type="RefSeq" id="WP_378050271.1">
    <property type="nucleotide sequence ID" value="NZ_JBHMDN010000025.1"/>
</dbReference>
<name>A0ABW2FHV0_9BACL</name>
<organism evidence="8 9">
    <name type="scientific">Cohnella cellulosilytica</name>
    <dbReference type="NCBI Taxonomy" id="986710"/>
    <lineage>
        <taxon>Bacteria</taxon>
        <taxon>Bacillati</taxon>
        <taxon>Bacillota</taxon>
        <taxon>Bacilli</taxon>
        <taxon>Bacillales</taxon>
        <taxon>Paenibacillaceae</taxon>
        <taxon>Cohnella</taxon>
    </lineage>
</organism>
<evidence type="ECO:0000256" key="4">
    <source>
        <dbReference type="ARBA" id="ARBA00022729"/>
    </source>
</evidence>
<keyword evidence="3" id="KW-0813">Transport</keyword>
<comment type="subcellular location">
    <subcellularLocation>
        <location evidence="1">Cell envelope</location>
    </subcellularLocation>
</comment>
<proteinExistence type="inferred from homology"/>
<comment type="caution">
    <text evidence="8">The sequence shown here is derived from an EMBL/GenBank/DDBJ whole genome shotgun (WGS) entry which is preliminary data.</text>
</comment>
<evidence type="ECO:0000259" key="7">
    <source>
        <dbReference type="PROSITE" id="PS50983"/>
    </source>
</evidence>
<dbReference type="PROSITE" id="PS50983">
    <property type="entry name" value="FE_B12_PBP"/>
    <property type="match status" value="1"/>
</dbReference>
<evidence type="ECO:0000313" key="8">
    <source>
        <dbReference type="EMBL" id="MFC7152737.1"/>
    </source>
</evidence>
<feature type="coiled-coil region" evidence="5">
    <location>
        <begin position="168"/>
        <end position="195"/>
    </location>
</feature>
<gene>
    <name evidence="8" type="ORF">ACFQMJ_29730</name>
</gene>
<dbReference type="EMBL" id="JBHTAI010000025">
    <property type="protein sequence ID" value="MFC7152737.1"/>
    <property type="molecule type" value="Genomic_DNA"/>
</dbReference>
<dbReference type="SUPFAM" id="SSF53807">
    <property type="entry name" value="Helical backbone' metal receptor"/>
    <property type="match status" value="1"/>
</dbReference>
<feature type="domain" description="Fe/B12 periplasmic-binding" evidence="7">
    <location>
        <begin position="62"/>
        <end position="330"/>
    </location>
</feature>
<feature type="region of interest" description="Disordered" evidence="6">
    <location>
        <begin position="22"/>
        <end position="42"/>
    </location>
</feature>